<feature type="region of interest" description="Disordered" evidence="1">
    <location>
        <begin position="257"/>
        <end position="345"/>
    </location>
</feature>
<evidence type="ECO:0000259" key="2">
    <source>
        <dbReference type="PROSITE" id="PS50942"/>
    </source>
</evidence>
<name>A0A1X0P4K8_9TRYP</name>
<dbReference type="SMART" id="SM00273">
    <property type="entry name" value="ENTH"/>
    <property type="match status" value="1"/>
</dbReference>
<dbReference type="GO" id="GO:0030276">
    <property type="term" value="F:clathrin binding"/>
    <property type="evidence" value="ECO:0007669"/>
    <property type="project" value="TreeGrafter"/>
</dbReference>
<dbReference type="GeneID" id="39982836"/>
<dbReference type="CDD" id="cd03571">
    <property type="entry name" value="ENTH"/>
    <property type="match status" value="1"/>
</dbReference>
<dbReference type="PANTHER" id="PTHR12276:SF45">
    <property type="entry name" value="CLATHRIN INTERACTOR 1"/>
    <property type="match status" value="1"/>
</dbReference>
<dbReference type="InterPro" id="IPR008942">
    <property type="entry name" value="ENTH_VHS"/>
</dbReference>
<dbReference type="PROSITE" id="PS50942">
    <property type="entry name" value="ENTH"/>
    <property type="match status" value="1"/>
</dbReference>
<dbReference type="RefSeq" id="XP_028885871.1">
    <property type="nucleotide sequence ID" value="XM_029023056.1"/>
</dbReference>
<feature type="region of interest" description="Disordered" evidence="1">
    <location>
        <begin position="493"/>
        <end position="517"/>
    </location>
</feature>
<dbReference type="GO" id="GO:0030125">
    <property type="term" value="C:clathrin vesicle coat"/>
    <property type="evidence" value="ECO:0007669"/>
    <property type="project" value="TreeGrafter"/>
</dbReference>
<feature type="compositionally biased region" description="Basic and acidic residues" evidence="1">
    <location>
        <begin position="257"/>
        <end position="270"/>
    </location>
</feature>
<evidence type="ECO:0000313" key="3">
    <source>
        <dbReference type="EMBL" id="ORC91805.1"/>
    </source>
</evidence>
<dbReference type="EMBL" id="NBCO01000005">
    <property type="protein sequence ID" value="ORC91805.1"/>
    <property type="molecule type" value="Genomic_DNA"/>
</dbReference>
<gene>
    <name evidence="3" type="ORF">TM35_000054010</name>
</gene>
<dbReference type="GO" id="GO:0005886">
    <property type="term" value="C:plasma membrane"/>
    <property type="evidence" value="ECO:0007669"/>
    <property type="project" value="TreeGrafter"/>
</dbReference>
<organism evidence="3 4">
    <name type="scientific">Trypanosoma theileri</name>
    <dbReference type="NCBI Taxonomy" id="67003"/>
    <lineage>
        <taxon>Eukaryota</taxon>
        <taxon>Discoba</taxon>
        <taxon>Euglenozoa</taxon>
        <taxon>Kinetoplastea</taxon>
        <taxon>Metakinetoplastina</taxon>
        <taxon>Trypanosomatida</taxon>
        <taxon>Trypanosomatidae</taxon>
        <taxon>Trypanosoma</taxon>
    </lineage>
</organism>
<sequence length="517" mass="56532">MSIPTSLHAAKELLRVKTSGNEYVELVHVATNEDPWGPTGTQMEDVCRAFARGSVDIMEEIKLRLKHRDKSWRSCYKTLLLLDYLARNVPESGLPAVCTVLPTVRLISQTFYYTGSKGTDHGLSVRERAKKLCELLSDGAMLREEREKAALTRSKLAGSASAEGGYASTRYQGFSRSSPPPPSSYSYDRPSYQARTREEQERYDMELAARMQREEESRAGISVVEAERMYNQQSRGQSSTVTQAAYNSDLELARRLEEEEQQRRATHNKESSTPAQNAPTTQTSKTPTANTTTTTTEAPPPKAEPPKPDVLDDLFAPAPTPAPVNSNPQQPSWSSSAPVQQTQTQAAVDPFDAFLDTRLQQQQQQQQQQNMFGAFQTAPTAQPQQLGTAPTGMWYGTPQVPQQQSTQGQIGGWSSGAPMQQPYGAMPQQGYWGAPPGNGGQFPPAGAPQAPFTAGGNNFQGYAPFTNAPTMATTNNTSNSVNPMEQQMAQFSGHFGGQGQYSAKSLDSLMAERRAGQ</sequence>
<protein>
    <submittedName>
        <fullName evidence="3">Epsin</fullName>
    </submittedName>
</protein>
<dbReference type="GO" id="GO:0005543">
    <property type="term" value="F:phospholipid binding"/>
    <property type="evidence" value="ECO:0007669"/>
    <property type="project" value="TreeGrafter"/>
</dbReference>
<evidence type="ECO:0000313" key="4">
    <source>
        <dbReference type="Proteomes" id="UP000192257"/>
    </source>
</evidence>
<dbReference type="GO" id="GO:0005768">
    <property type="term" value="C:endosome"/>
    <property type="evidence" value="ECO:0007669"/>
    <property type="project" value="TreeGrafter"/>
</dbReference>
<dbReference type="SUPFAM" id="SSF48464">
    <property type="entry name" value="ENTH/VHS domain"/>
    <property type="match status" value="1"/>
</dbReference>
<feature type="domain" description="ENTH" evidence="2">
    <location>
        <begin position="15"/>
        <end position="146"/>
    </location>
</feature>
<feature type="compositionally biased region" description="Low complexity" evidence="1">
    <location>
        <begin position="323"/>
        <end position="345"/>
    </location>
</feature>
<dbReference type="AlphaFoldDB" id="A0A1X0P4K8"/>
<dbReference type="STRING" id="67003.A0A1X0P4K8"/>
<dbReference type="InterPro" id="IPR013809">
    <property type="entry name" value="ENTH"/>
</dbReference>
<dbReference type="FunFam" id="1.25.40.90:FF:000006">
    <property type="entry name" value="Clathrin interactor 1"/>
    <property type="match status" value="1"/>
</dbReference>
<dbReference type="Proteomes" id="UP000192257">
    <property type="component" value="Unassembled WGS sequence"/>
</dbReference>
<accession>A0A1X0P4K8</accession>
<reference evidence="3 4" key="1">
    <citation type="submission" date="2017-03" db="EMBL/GenBank/DDBJ databases">
        <title>An alternative strategy for trypanosome survival in the mammalian bloodstream revealed through genome and transcriptome analysis of the ubiquitous bovine parasite Trypanosoma (Megatrypanum) theileri.</title>
        <authorList>
            <person name="Kelly S."/>
            <person name="Ivens A."/>
            <person name="Mott A."/>
            <person name="O'Neill E."/>
            <person name="Emms D."/>
            <person name="Macleod O."/>
            <person name="Voorheis P."/>
            <person name="Matthews J."/>
            <person name="Matthews K."/>
            <person name="Carrington M."/>
        </authorList>
    </citation>
    <scope>NUCLEOTIDE SEQUENCE [LARGE SCALE GENOMIC DNA]</scope>
    <source>
        <strain evidence="3">Edinburgh</strain>
    </source>
</reference>
<feature type="region of interest" description="Disordered" evidence="1">
    <location>
        <begin position="169"/>
        <end position="200"/>
    </location>
</feature>
<feature type="compositionally biased region" description="Low complexity" evidence="1">
    <location>
        <begin position="278"/>
        <end position="297"/>
    </location>
</feature>
<comment type="caution">
    <text evidence="3">The sequence shown here is derived from an EMBL/GenBank/DDBJ whole genome shotgun (WGS) entry which is preliminary data.</text>
</comment>
<dbReference type="PANTHER" id="PTHR12276">
    <property type="entry name" value="EPSIN/ENT-RELATED"/>
    <property type="match status" value="1"/>
</dbReference>
<dbReference type="GO" id="GO:0006897">
    <property type="term" value="P:endocytosis"/>
    <property type="evidence" value="ECO:0007669"/>
    <property type="project" value="TreeGrafter"/>
</dbReference>
<proteinExistence type="predicted"/>
<dbReference type="OrthoDB" id="4033880at2759"/>
<dbReference type="Pfam" id="PF01417">
    <property type="entry name" value="ENTH"/>
    <property type="match status" value="1"/>
</dbReference>
<dbReference type="Gene3D" id="1.25.40.90">
    <property type="match status" value="1"/>
</dbReference>
<dbReference type="VEuPathDB" id="TriTrypDB:TM35_000054010"/>
<keyword evidence="4" id="KW-1185">Reference proteome</keyword>
<evidence type="ECO:0000256" key="1">
    <source>
        <dbReference type="SAM" id="MobiDB-lite"/>
    </source>
</evidence>